<organism evidence="3 4">
    <name type="scientific">Chionoecetes opilio</name>
    <name type="common">Atlantic snow crab</name>
    <name type="synonym">Cancer opilio</name>
    <dbReference type="NCBI Taxonomy" id="41210"/>
    <lineage>
        <taxon>Eukaryota</taxon>
        <taxon>Metazoa</taxon>
        <taxon>Ecdysozoa</taxon>
        <taxon>Arthropoda</taxon>
        <taxon>Crustacea</taxon>
        <taxon>Multicrustacea</taxon>
        <taxon>Malacostraca</taxon>
        <taxon>Eumalacostraca</taxon>
        <taxon>Eucarida</taxon>
        <taxon>Decapoda</taxon>
        <taxon>Pleocyemata</taxon>
        <taxon>Brachyura</taxon>
        <taxon>Eubrachyura</taxon>
        <taxon>Majoidea</taxon>
        <taxon>Majidae</taxon>
        <taxon>Chionoecetes</taxon>
    </lineage>
</organism>
<evidence type="ECO:0000256" key="1">
    <source>
        <dbReference type="SAM" id="MobiDB-lite"/>
    </source>
</evidence>
<evidence type="ECO:0000313" key="3">
    <source>
        <dbReference type="EMBL" id="KAG0712112.1"/>
    </source>
</evidence>
<sequence length="647" mass="69943">MDMNTHILVPHLLTLIFFLVLPRLPAVPGPELDSTMEVLVLGQVGHIPVKGLYTCFTGMGGAAPDLTLQYSSTYTHGSPKMSATCSGDVSQRASLADGSVAYCLPPCPGLEVVDTDRVSIVVSGHDRVTRETKAALMESFILSSVTPMAVQPGQGVVEVQWAARPGRTYRVQLWHHPQALGDAAVEVENNIVVMKTEMGETVGKEECDGEIIESAEPVLKVNDEEVENPEGTVVEGLTEEKNIRYCRKTKQKDSSVTGNEEMVEVLNNEKSFNKDEITGSEKILSAESVDGGLEGDSEVNKDQCGLMSNETLTKVKQCYHELDKDTDDDDNDADNDEDHEDDNDDFLKFMRWRKCVAVYSPCNAATPAPASTPVPVLTSRPLTCTSGPCLYYFTDTPTSGSFSVEVLDVTDAFVLSSHTPSTLVQQWSSLTIDTVAVSSESVEGDSRLKTVTVTLSSTSAESKEGNSEAGKVEGEGDVAEAAEGPQGDLQAVIINGHNLSEVLKNMPAECDLPGGVCSVTGLQTLVHPEEGPVSDMFLLLSNHRASTSILTSITDVQVRVHQVAPGTVVVVWEREPSIREFTVWVIPDNGEPSDIMTVTCSRRGTDCLAIFSHLGSGQYRAEVTYTKRVKVVLSSQFLIDEDNTTSE</sequence>
<dbReference type="AlphaFoldDB" id="A0A8J5CLE3"/>
<feature type="compositionally biased region" description="Basic and acidic residues" evidence="1">
    <location>
        <begin position="461"/>
        <end position="474"/>
    </location>
</feature>
<reference evidence="3" key="1">
    <citation type="submission" date="2020-07" db="EMBL/GenBank/DDBJ databases">
        <title>The High-quality genome of the commercially important snow crab, Chionoecetes opilio.</title>
        <authorList>
            <person name="Jeong J.-H."/>
            <person name="Ryu S."/>
        </authorList>
    </citation>
    <scope>NUCLEOTIDE SEQUENCE</scope>
    <source>
        <strain evidence="3">MADBK_172401_WGS</strain>
        <tissue evidence="3">Digestive gland</tissue>
    </source>
</reference>
<dbReference type="Proteomes" id="UP000770661">
    <property type="component" value="Unassembled WGS sequence"/>
</dbReference>
<evidence type="ECO:0000256" key="2">
    <source>
        <dbReference type="SAM" id="SignalP"/>
    </source>
</evidence>
<name>A0A8J5CLE3_CHIOP</name>
<keyword evidence="4" id="KW-1185">Reference proteome</keyword>
<feature type="chain" id="PRO_5035232329" evidence="2">
    <location>
        <begin position="27"/>
        <end position="647"/>
    </location>
</feature>
<feature type="signal peptide" evidence="2">
    <location>
        <begin position="1"/>
        <end position="26"/>
    </location>
</feature>
<accession>A0A8J5CLE3</accession>
<evidence type="ECO:0000313" key="4">
    <source>
        <dbReference type="Proteomes" id="UP000770661"/>
    </source>
</evidence>
<dbReference type="EMBL" id="JACEEZ010022710">
    <property type="protein sequence ID" value="KAG0712112.1"/>
    <property type="molecule type" value="Genomic_DNA"/>
</dbReference>
<comment type="caution">
    <text evidence="3">The sequence shown here is derived from an EMBL/GenBank/DDBJ whole genome shotgun (WGS) entry which is preliminary data.</text>
</comment>
<proteinExistence type="predicted"/>
<feature type="region of interest" description="Disordered" evidence="1">
    <location>
        <begin position="456"/>
        <end position="478"/>
    </location>
</feature>
<keyword evidence="2" id="KW-0732">Signal</keyword>
<gene>
    <name evidence="3" type="ORF">GWK47_019168</name>
</gene>
<dbReference type="OrthoDB" id="6377907at2759"/>
<protein>
    <submittedName>
        <fullName evidence="3">Uncharacterized protein</fullName>
    </submittedName>
</protein>